<dbReference type="OrthoDB" id="561150at2"/>
<comment type="similarity">
    <text evidence="4">Belongs to the peptidase M10B family.</text>
</comment>
<accession>A0A1U7HN38</accession>
<dbReference type="InterPro" id="IPR013858">
    <property type="entry name" value="Peptidase_M10B_C"/>
</dbReference>
<evidence type="ECO:0000256" key="11">
    <source>
        <dbReference type="ARBA" id="ARBA00022833"/>
    </source>
</evidence>
<dbReference type="GO" id="GO:0031012">
    <property type="term" value="C:extracellular matrix"/>
    <property type="evidence" value="ECO:0007669"/>
    <property type="project" value="InterPro"/>
</dbReference>
<dbReference type="SMART" id="SM00235">
    <property type="entry name" value="ZnMc"/>
    <property type="match status" value="1"/>
</dbReference>
<dbReference type="InterPro" id="IPR003995">
    <property type="entry name" value="RTX_toxin_determinant-A"/>
</dbReference>
<evidence type="ECO:0000256" key="4">
    <source>
        <dbReference type="ARBA" id="ARBA00009490"/>
    </source>
</evidence>
<protein>
    <recommendedName>
        <fullName evidence="15">Peptidase metallopeptidase domain-containing protein</fullName>
    </recommendedName>
</protein>
<dbReference type="InterPro" id="IPR018511">
    <property type="entry name" value="Hemolysin-typ_Ca-bd_CS"/>
</dbReference>
<evidence type="ECO:0000259" key="15">
    <source>
        <dbReference type="SMART" id="SM00235"/>
    </source>
</evidence>
<keyword evidence="8" id="KW-0479">Metal-binding</keyword>
<comment type="cofactor">
    <cofactor evidence="1">
        <name>Ca(2+)</name>
        <dbReference type="ChEBI" id="CHEBI:29108"/>
    </cofactor>
</comment>
<dbReference type="InterPro" id="IPR001818">
    <property type="entry name" value="Pept_M10_metallopeptidase"/>
</dbReference>
<dbReference type="InterPro" id="IPR024079">
    <property type="entry name" value="MetalloPept_cat_dom_sf"/>
</dbReference>
<evidence type="ECO:0000256" key="2">
    <source>
        <dbReference type="ARBA" id="ARBA00004370"/>
    </source>
</evidence>
<dbReference type="GO" id="GO:0005509">
    <property type="term" value="F:calcium ion binding"/>
    <property type="evidence" value="ECO:0007669"/>
    <property type="project" value="InterPro"/>
</dbReference>
<evidence type="ECO:0000256" key="3">
    <source>
        <dbReference type="ARBA" id="ARBA00004613"/>
    </source>
</evidence>
<sequence length="587" mass="62840">MTTVSKTTEYPDLISDEYDLNQDNLLNYSEFASDTLLEIVPTITEFTSVASSLIETAGKSLQQIISNDFVDSVKEKELLILPDIESSKLVNTEKIASAISNAKKFDLGQNFGWIGNDLPTSQLSTQPQCCGCSACCGFSSDFNNDSLNQTTTPTNGGLTPQANTGVYYIDALLPTPANYWVGSTISYSFMTSVPSYYPWNYPERNKFVPFNTTQANAARRALQLFSEISGLRFVEVSDAGAGGIIRFGTANLGNNKSAHAYLPDNNPLGGDVWLNNSDSFNDTQTNGSFGFATMVHEIGHALGLKHPGNYNAGGGGSQGPYLPAQEDNNKYTVMSYNRHPGSGIHPQTPMLYDIAAIQALYGANNNTRTGNNTYSWNANQAFIQTIWDAGGNDTISAANQSLAATINLNPGSFSSIGRFSNNSSSRANGNLAIAYRVTMENAIGGAGNDTLIGNSVANNLSGRNGNDYLFGGGGSDTLNGGAGNDVLVGYSGSTEFDVLTGGTGTDTFVLGDTSNVFYRGDGFARITDFDWRYDYIQVRGTSSQYSLQSGNWFGNAALDTAIFFGNDAIGVVQDSTNVSFTRDFIFA</sequence>
<proteinExistence type="inferred from homology"/>
<keyword evidence="5" id="KW-0964">Secreted</keyword>
<keyword evidence="17" id="KW-1185">Reference proteome</keyword>
<evidence type="ECO:0000256" key="8">
    <source>
        <dbReference type="ARBA" id="ARBA00022723"/>
    </source>
</evidence>
<evidence type="ECO:0000256" key="6">
    <source>
        <dbReference type="ARBA" id="ARBA00022656"/>
    </source>
</evidence>
<dbReference type="GO" id="GO:0004222">
    <property type="term" value="F:metalloendopeptidase activity"/>
    <property type="evidence" value="ECO:0007669"/>
    <property type="project" value="InterPro"/>
</dbReference>
<evidence type="ECO:0000313" key="16">
    <source>
        <dbReference type="EMBL" id="OKH25012.1"/>
    </source>
</evidence>
<dbReference type="STRING" id="247279.NIES1031_14270"/>
<dbReference type="Proteomes" id="UP000185984">
    <property type="component" value="Unassembled WGS sequence"/>
</dbReference>
<dbReference type="Pfam" id="PF08548">
    <property type="entry name" value="Peptidase_M10_C"/>
    <property type="match status" value="1"/>
</dbReference>
<dbReference type="Gene3D" id="3.40.390.10">
    <property type="entry name" value="Collagenase (Catalytic Domain)"/>
    <property type="match status" value="1"/>
</dbReference>
<dbReference type="Gene3D" id="2.150.10.10">
    <property type="entry name" value="Serralysin-like metalloprotease, C-terminal"/>
    <property type="match status" value="2"/>
</dbReference>
<evidence type="ECO:0000256" key="7">
    <source>
        <dbReference type="ARBA" id="ARBA00022670"/>
    </source>
</evidence>
<feature type="domain" description="Peptidase metallopeptidase" evidence="15">
    <location>
        <begin position="176"/>
        <end position="363"/>
    </location>
</feature>
<dbReference type="PROSITE" id="PS00330">
    <property type="entry name" value="HEMOLYSIN_CALCIUM"/>
    <property type="match status" value="1"/>
</dbReference>
<keyword evidence="14" id="KW-0472">Membrane</keyword>
<evidence type="ECO:0000256" key="14">
    <source>
        <dbReference type="ARBA" id="ARBA00023136"/>
    </source>
</evidence>
<keyword evidence="6" id="KW-0800">Toxin</keyword>
<dbReference type="PRINTS" id="PR00313">
    <property type="entry name" value="CABNDNGRPT"/>
</dbReference>
<reference evidence="16 17" key="1">
    <citation type="submission" date="2016-11" db="EMBL/GenBank/DDBJ databases">
        <title>Draft Genome Sequences of Nine Cyanobacterial Strains from Diverse Habitats.</title>
        <authorList>
            <person name="Zhu T."/>
            <person name="Hou S."/>
            <person name="Lu X."/>
            <person name="Hess W.R."/>
        </authorList>
    </citation>
    <scope>NUCLEOTIDE SEQUENCE [LARGE SCALE GENOMIC DNA]</scope>
    <source>
        <strain evidence="16 17">5.2 s.c.1</strain>
    </source>
</reference>
<dbReference type="PANTHER" id="PTHR10201">
    <property type="entry name" value="MATRIX METALLOPROTEINASE"/>
    <property type="match status" value="1"/>
</dbReference>
<comment type="subcellular location">
    <subcellularLocation>
        <location evidence="2">Membrane</location>
    </subcellularLocation>
    <subcellularLocation>
        <location evidence="3">Secreted</location>
    </subcellularLocation>
</comment>
<dbReference type="CDD" id="cd04277">
    <property type="entry name" value="ZnMc_serralysin_like"/>
    <property type="match status" value="1"/>
</dbReference>
<keyword evidence="7" id="KW-0645">Protease</keyword>
<dbReference type="SUPFAM" id="SSF55486">
    <property type="entry name" value="Metalloproteases ('zincins'), catalytic domain"/>
    <property type="match status" value="1"/>
</dbReference>
<evidence type="ECO:0000256" key="13">
    <source>
        <dbReference type="ARBA" id="ARBA00023049"/>
    </source>
</evidence>
<dbReference type="AlphaFoldDB" id="A0A1U7HN38"/>
<dbReference type="RefSeq" id="WP_073550192.1">
    <property type="nucleotide sequence ID" value="NZ_CAWMVK010000003.1"/>
</dbReference>
<dbReference type="GO" id="GO:0005615">
    <property type="term" value="C:extracellular space"/>
    <property type="evidence" value="ECO:0007669"/>
    <property type="project" value="InterPro"/>
</dbReference>
<evidence type="ECO:0000256" key="5">
    <source>
        <dbReference type="ARBA" id="ARBA00022525"/>
    </source>
</evidence>
<dbReference type="GO" id="GO:0008270">
    <property type="term" value="F:zinc ion binding"/>
    <property type="evidence" value="ECO:0007669"/>
    <property type="project" value="InterPro"/>
</dbReference>
<dbReference type="PANTHER" id="PTHR10201:SF323">
    <property type="entry name" value="MATRIX METALLOPROTEINASE-21"/>
    <property type="match status" value="1"/>
</dbReference>
<dbReference type="SUPFAM" id="SSF51120">
    <property type="entry name" value="beta-Roll"/>
    <property type="match status" value="1"/>
</dbReference>
<dbReference type="GO" id="GO:0006508">
    <property type="term" value="P:proteolysis"/>
    <property type="evidence" value="ECO:0007669"/>
    <property type="project" value="UniProtKB-KW"/>
</dbReference>
<evidence type="ECO:0000256" key="10">
    <source>
        <dbReference type="ARBA" id="ARBA00022801"/>
    </source>
</evidence>
<dbReference type="InterPro" id="IPR011049">
    <property type="entry name" value="Serralysin-like_metalloprot_C"/>
</dbReference>
<dbReference type="InterPro" id="IPR006026">
    <property type="entry name" value="Peptidase_Metallo"/>
</dbReference>
<evidence type="ECO:0000256" key="9">
    <source>
        <dbReference type="ARBA" id="ARBA00022737"/>
    </source>
</evidence>
<dbReference type="GO" id="GO:0090729">
    <property type="term" value="F:toxin activity"/>
    <property type="evidence" value="ECO:0007669"/>
    <property type="project" value="UniProtKB-KW"/>
</dbReference>
<keyword evidence="12" id="KW-0843">Virulence</keyword>
<keyword evidence="10" id="KW-0378">Hydrolase</keyword>
<dbReference type="Pfam" id="PF00353">
    <property type="entry name" value="HemolysinCabind"/>
    <property type="match status" value="2"/>
</dbReference>
<keyword evidence="13" id="KW-0482">Metalloprotease</keyword>
<gene>
    <name evidence="16" type="ORF">NIES1031_14270</name>
</gene>
<dbReference type="Pfam" id="PF00413">
    <property type="entry name" value="Peptidase_M10"/>
    <property type="match status" value="1"/>
</dbReference>
<evidence type="ECO:0000313" key="17">
    <source>
        <dbReference type="Proteomes" id="UP000185984"/>
    </source>
</evidence>
<dbReference type="PRINTS" id="PR01488">
    <property type="entry name" value="RTXTOXINA"/>
</dbReference>
<organism evidence="16 17">
    <name type="scientific">Chroogloeocystis siderophila 5.2 s.c.1</name>
    <dbReference type="NCBI Taxonomy" id="247279"/>
    <lineage>
        <taxon>Bacteria</taxon>
        <taxon>Bacillati</taxon>
        <taxon>Cyanobacteriota</taxon>
        <taxon>Cyanophyceae</taxon>
        <taxon>Oscillatoriophycideae</taxon>
        <taxon>Chroococcales</taxon>
        <taxon>Chroococcaceae</taxon>
        <taxon>Chroogloeocystis</taxon>
    </lineage>
</organism>
<keyword evidence="11" id="KW-0862">Zinc</keyword>
<comment type="caution">
    <text evidence="16">The sequence shown here is derived from an EMBL/GenBank/DDBJ whole genome shotgun (WGS) entry which is preliminary data.</text>
</comment>
<dbReference type="InterPro" id="IPR001343">
    <property type="entry name" value="Hemolysn_Ca-bd"/>
</dbReference>
<dbReference type="InterPro" id="IPR034033">
    <property type="entry name" value="Serralysin-like"/>
</dbReference>
<evidence type="ECO:0000256" key="1">
    <source>
        <dbReference type="ARBA" id="ARBA00001913"/>
    </source>
</evidence>
<keyword evidence="9" id="KW-0677">Repeat</keyword>
<name>A0A1U7HN38_9CHRO</name>
<dbReference type="EMBL" id="MRCC01000011">
    <property type="protein sequence ID" value="OKH25012.1"/>
    <property type="molecule type" value="Genomic_DNA"/>
</dbReference>
<dbReference type="GO" id="GO:0016020">
    <property type="term" value="C:membrane"/>
    <property type="evidence" value="ECO:0007669"/>
    <property type="project" value="UniProtKB-SubCell"/>
</dbReference>
<evidence type="ECO:0000256" key="12">
    <source>
        <dbReference type="ARBA" id="ARBA00023026"/>
    </source>
</evidence>